<dbReference type="Proteomes" id="UP001055185">
    <property type="component" value="Unassembled WGS sequence"/>
</dbReference>
<proteinExistence type="predicted"/>
<reference evidence="1" key="1">
    <citation type="journal article" date="2022" name="Int. J. Syst. Evol. Microbiol.">
        <title>Genome-based, phenotypic and chemotaxonomic classification of Faecalibacterium strains: proposal of three novel species Faecalibacterium duncaniae sp. nov., Faecalibacterium hattorii sp. nov. and Faecalibacterium gallinarum sp. nov. .</title>
        <authorList>
            <person name="Sakamoto M."/>
            <person name="Sakurai N."/>
            <person name="Tanno H."/>
            <person name="Iino T."/>
            <person name="Ohkuma M."/>
            <person name="Endo A."/>
        </authorList>
    </citation>
    <scope>NUCLEOTIDE SEQUENCE</scope>
    <source>
        <strain evidence="1">JCM 17207</strain>
    </source>
</reference>
<name>A0AA37J418_9FIRM</name>
<accession>A0AA37J418</accession>
<dbReference type="AlphaFoldDB" id="A0AA37J418"/>
<comment type="caution">
    <text evidence="1">The sequence shown here is derived from an EMBL/GenBank/DDBJ whole genome shotgun (WGS) entry which is preliminary data.</text>
</comment>
<dbReference type="EMBL" id="BQKV01000106">
    <property type="protein sequence ID" value="GJN65736.1"/>
    <property type="molecule type" value="Genomic_DNA"/>
</dbReference>
<sequence length="146" mass="16458">MTLSEFLLGGGGLLCLLFGLVEIAPVKWNPWSALAKALGRAVNADLLKELSATKAALEEHIRLDDERNADAHRAKILAFNTELLRGIDHTREDFIEVLAEIDQYESYCRSHPDYKNNRARHAVANIGRVYDDRLAKHDFLGEMERG</sequence>
<evidence type="ECO:0000313" key="2">
    <source>
        <dbReference type="Proteomes" id="UP001055185"/>
    </source>
</evidence>
<dbReference type="RefSeq" id="WP_238317946.1">
    <property type="nucleotide sequence ID" value="NZ_BQKV01000106.1"/>
</dbReference>
<organism evidence="1 2">
    <name type="scientific">Faecalibacterium gallinarum</name>
    <dbReference type="NCBI Taxonomy" id="2903556"/>
    <lineage>
        <taxon>Bacteria</taxon>
        <taxon>Bacillati</taxon>
        <taxon>Bacillota</taxon>
        <taxon>Clostridia</taxon>
        <taxon>Eubacteriales</taxon>
        <taxon>Oscillospiraceae</taxon>
        <taxon>Faecalibacterium</taxon>
    </lineage>
</organism>
<keyword evidence="2" id="KW-1185">Reference proteome</keyword>
<protein>
    <submittedName>
        <fullName evidence="1">Uncharacterized protein</fullName>
    </submittedName>
</protein>
<gene>
    <name evidence="1" type="ORF">JCM17207_23610</name>
</gene>
<evidence type="ECO:0000313" key="1">
    <source>
        <dbReference type="EMBL" id="GJN65736.1"/>
    </source>
</evidence>